<accession>A0A8S5N2Z4</accession>
<reference evidence="1" key="1">
    <citation type="journal article" date="2021" name="Proc. Natl. Acad. Sci. U.S.A.">
        <title>A Catalog of Tens of Thousands of Viruses from Human Metagenomes Reveals Hidden Associations with Chronic Diseases.</title>
        <authorList>
            <person name="Tisza M.J."/>
            <person name="Buck C.B."/>
        </authorList>
    </citation>
    <scope>NUCLEOTIDE SEQUENCE</scope>
    <source>
        <strain evidence="1">Ct96L1</strain>
    </source>
</reference>
<dbReference type="EMBL" id="BK015051">
    <property type="protein sequence ID" value="DAD88977.1"/>
    <property type="molecule type" value="Genomic_DNA"/>
</dbReference>
<name>A0A8S5N2Z4_9CAUD</name>
<organism evidence="1">
    <name type="scientific">Myoviridae sp. ct96L1</name>
    <dbReference type="NCBI Taxonomy" id="2826623"/>
    <lineage>
        <taxon>Viruses</taxon>
        <taxon>Duplodnaviria</taxon>
        <taxon>Heunggongvirae</taxon>
        <taxon>Uroviricota</taxon>
        <taxon>Caudoviricetes</taxon>
    </lineage>
</organism>
<proteinExistence type="predicted"/>
<protein>
    <submittedName>
        <fullName evidence="1">Uncharacterized protein</fullName>
    </submittedName>
</protein>
<sequence>MEELNIREAKNRRKKLYNDLDVYLTQKKINFIKTQPASPIMRDIITGKNDGKMIFDKFNHYVIKDEKYDAKIYSIQEEINSLEKYIVKEMERVATMGGNELIKYYRDIEKMKWKDISKITHYSIRQCQNLYKK</sequence>
<evidence type="ECO:0000313" key="1">
    <source>
        <dbReference type="EMBL" id="DAD88977.1"/>
    </source>
</evidence>